<name>A0A072PEZ7_9EURO</name>
<dbReference type="GeneID" id="25281145"/>
<comment type="caution">
    <text evidence="1">The sequence shown here is derived from an EMBL/GenBank/DDBJ whole genome shotgun (WGS) entry which is preliminary data.</text>
</comment>
<keyword evidence="2" id="KW-1185">Reference proteome</keyword>
<dbReference type="InterPro" id="IPR002347">
    <property type="entry name" value="SDR_fam"/>
</dbReference>
<dbReference type="Proteomes" id="UP000027920">
    <property type="component" value="Unassembled WGS sequence"/>
</dbReference>
<dbReference type="Gene3D" id="3.40.50.720">
    <property type="entry name" value="NAD(P)-binding Rossmann-like Domain"/>
    <property type="match status" value="1"/>
</dbReference>
<evidence type="ECO:0008006" key="3">
    <source>
        <dbReference type="Google" id="ProtNLM"/>
    </source>
</evidence>
<dbReference type="EMBL" id="AMGV01000004">
    <property type="protein sequence ID" value="KEF58302.1"/>
    <property type="molecule type" value="Genomic_DNA"/>
</dbReference>
<protein>
    <recommendedName>
        <fullName evidence="3">3-oxoacyl-[acyl-carrier protein] reductase</fullName>
    </recommendedName>
</protein>
<dbReference type="VEuPathDB" id="FungiDB:A1O9_06228"/>
<gene>
    <name evidence="1" type="ORF">A1O9_06228</name>
</gene>
<dbReference type="Pfam" id="PF00106">
    <property type="entry name" value="adh_short"/>
    <property type="match status" value="2"/>
</dbReference>
<dbReference type="HOGENOM" id="CLU_2132738_0_0_1"/>
<dbReference type="OrthoDB" id="1933717at2759"/>
<evidence type="ECO:0000313" key="1">
    <source>
        <dbReference type="EMBL" id="KEF58302.1"/>
    </source>
</evidence>
<dbReference type="SUPFAM" id="SSF51735">
    <property type="entry name" value="NAD(P)-binding Rossmann-fold domains"/>
    <property type="match status" value="1"/>
</dbReference>
<accession>A0A072PEZ7</accession>
<sequence length="140" mass="14661">MSQPAQYPLANSPIGNIASLHNKVALITGASSGLGRCIAQAYAAAGAYVVSADLKETPAAAPVVESALKGEGSTQDFSTPTVELVNAQWPAADEGRKQRAAFVKVDVTDEESVRNAVRFAVDTFGRLDIMVNNAGMFSFD</sequence>
<dbReference type="STRING" id="1182545.A0A072PEZ7"/>
<reference evidence="1 2" key="1">
    <citation type="submission" date="2013-03" db="EMBL/GenBank/DDBJ databases">
        <title>The Genome Sequence of Exophiala aquamarina CBS 119918.</title>
        <authorList>
            <consortium name="The Broad Institute Genomics Platform"/>
            <person name="Cuomo C."/>
            <person name="de Hoog S."/>
            <person name="Gorbushina A."/>
            <person name="Walker B."/>
            <person name="Young S.K."/>
            <person name="Zeng Q."/>
            <person name="Gargeya S."/>
            <person name="Fitzgerald M."/>
            <person name="Haas B."/>
            <person name="Abouelleil A."/>
            <person name="Allen A.W."/>
            <person name="Alvarado L."/>
            <person name="Arachchi H.M."/>
            <person name="Berlin A.M."/>
            <person name="Chapman S.B."/>
            <person name="Gainer-Dewar J."/>
            <person name="Goldberg J."/>
            <person name="Griggs A."/>
            <person name="Gujja S."/>
            <person name="Hansen M."/>
            <person name="Howarth C."/>
            <person name="Imamovic A."/>
            <person name="Ireland A."/>
            <person name="Larimer J."/>
            <person name="McCowan C."/>
            <person name="Murphy C."/>
            <person name="Pearson M."/>
            <person name="Poon T.W."/>
            <person name="Priest M."/>
            <person name="Roberts A."/>
            <person name="Saif S."/>
            <person name="Shea T."/>
            <person name="Sisk P."/>
            <person name="Sykes S."/>
            <person name="Wortman J."/>
            <person name="Nusbaum C."/>
            <person name="Birren B."/>
        </authorList>
    </citation>
    <scope>NUCLEOTIDE SEQUENCE [LARGE SCALE GENOMIC DNA]</scope>
    <source>
        <strain evidence="1 2">CBS 119918</strain>
    </source>
</reference>
<dbReference type="PANTHER" id="PTHR42820">
    <property type="entry name" value="SHORT-CHAIN DEHYDROGENASE REDUCTASE"/>
    <property type="match status" value="1"/>
</dbReference>
<proteinExistence type="predicted"/>
<organism evidence="1 2">
    <name type="scientific">Exophiala aquamarina CBS 119918</name>
    <dbReference type="NCBI Taxonomy" id="1182545"/>
    <lineage>
        <taxon>Eukaryota</taxon>
        <taxon>Fungi</taxon>
        <taxon>Dikarya</taxon>
        <taxon>Ascomycota</taxon>
        <taxon>Pezizomycotina</taxon>
        <taxon>Eurotiomycetes</taxon>
        <taxon>Chaetothyriomycetidae</taxon>
        <taxon>Chaetothyriales</taxon>
        <taxon>Herpotrichiellaceae</taxon>
        <taxon>Exophiala</taxon>
    </lineage>
</organism>
<dbReference type="PANTHER" id="PTHR42820:SF1">
    <property type="entry name" value="SHORT-CHAIN DEHYDROGENASE_REDUCTASE FAMILY PROTEIN"/>
    <property type="match status" value="1"/>
</dbReference>
<dbReference type="AlphaFoldDB" id="A0A072PEZ7"/>
<evidence type="ECO:0000313" key="2">
    <source>
        <dbReference type="Proteomes" id="UP000027920"/>
    </source>
</evidence>
<dbReference type="RefSeq" id="XP_013260892.1">
    <property type="nucleotide sequence ID" value="XM_013405438.1"/>
</dbReference>
<dbReference type="InterPro" id="IPR036291">
    <property type="entry name" value="NAD(P)-bd_dom_sf"/>
</dbReference>